<keyword evidence="2" id="KW-0378">Hydrolase</keyword>
<sequence>MLTGTPFIPETITVHLGFPDSNAPDVVVDFASYVKNVASSEIYPTWNVSALRANIYAIVSFALNRIYTEWYRSRGYDFDITSTTQFDQKFINGREYFENISHLVDELFNDYVRRKGRVEPLFTAFCNGTTTTCDGLSQWGSQYLAERGYNSLEILKYYYGDDIEIVQNAPVRSAMQSYPGIELKNGSFGNDVKYVQVWLNRISRNFPAIPKIPAADGVFDTATEAAVRKFQQVFGLEVTGVVNAATWYKITYIFTSVKRLAELDSEGVRFEEISPQFKENLSIGMQSIEVSMLQYYLAVIGAYYEAVMPVEITGYFGEQTERSVKSFQRVFGLPQTGVVDRATRNDLFRAYQGIVESVPPQYTYVALYPNTVLREGASGESVKIIQQYLTYINRSYPNIPAVSDTGYFGPLTRQSVTAFQRQFGIDPSGIVGAVTWDRIAGVYSDLRYGFDKRPYQNPGYTIK</sequence>
<dbReference type="EMBL" id="FPIP01000001">
    <property type="protein sequence ID" value="SFW10702.1"/>
    <property type="molecule type" value="Genomic_DNA"/>
</dbReference>
<dbReference type="InterPro" id="IPR036366">
    <property type="entry name" value="PGBDSf"/>
</dbReference>
<dbReference type="InterPro" id="IPR002477">
    <property type="entry name" value="Peptidoglycan-bd-like"/>
</dbReference>
<feature type="domain" description="Peptidoglycan binding-like" evidence="1">
    <location>
        <begin position="378"/>
        <end position="438"/>
    </location>
</feature>
<dbReference type="GO" id="GO:0016787">
    <property type="term" value="F:hydrolase activity"/>
    <property type="evidence" value="ECO:0007669"/>
    <property type="project" value="UniProtKB-KW"/>
</dbReference>
<dbReference type="RefSeq" id="WP_072298845.1">
    <property type="nucleotide sequence ID" value="NZ_FPIP01000001.1"/>
</dbReference>
<dbReference type="InterPro" id="IPR036365">
    <property type="entry name" value="PGBD-like_sf"/>
</dbReference>
<dbReference type="Gene3D" id="1.10.101.10">
    <property type="entry name" value="PGBD-like superfamily/PGBD"/>
    <property type="match status" value="3"/>
</dbReference>
<gene>
    <name evidence="2" type="ORF">SAMN02910280_0381</name>
</gene>
<dbReference type="Pfam" id="PF01471">
    <property type="entry name" value="PG_binding_1"/>
    <property type="match status" value="3"/>
</dbReference>
<evidence type="ECO:0000313" key="2">
    <source>
        <dbReference type="EMBL" id="SFW10702.1"/>
    </source>
</evidence>
<evidence type="ECO:0000313" key="3">
    <source>
        <dbReference type="Proteomes" id="UP000183461"/>
    </source>
</evidence>
<reference evidence="3" key="1">
    <citation type="submission" date="2016-11" db="EMBL/GenBank/DDBJ databases">
        <authorList>
            <person name="Varghese N."/>
            <person name="Submissions S."/>
        </authorList>
    </citation>
    <scope>NUCLEOTIDE SEQUENCE [LARGE SCALE GENOMIC DNA]</scope>
    <source>
        <strain evidence="3">YL228</strain>
    </source>
</reference>
<evidence type="ECO:0000259" key="1">
    <source>
        <dbReference type="Pfam" id="PF01471"/>
    </source>
</evidence>
<dbReference type="Proteomes" id="UP000183461">
    <property type="component" value="Unassembled WGS sequence"/>
</dbReference>
<protein>
    <submittedName>
        <fullName evidence="2">Peptidoglycan-binding (PGRP) domain of peptidoglycan hydrolases-containing protein</fullName>
    </submittedName>
</protein>
<feature type="domain" description="Peptidoglycan binding-like" evidence="1">
    <location>
        <begin position="289"/>
        <end position="345"/>
    </location>
</feature>
<proteinExistence type="predicted"/>
<organism evidence="2 3">
    <name type="scientific">Ruminococcus flavefaciens</name>
    <dbReference type="NCBI Taxonomy" id="1265"/>
    <lineage>
        <taxon>Bacteria</taxon>
        <taxon>Bacillati</taxon>
        <taxon>Bacillota</taxon>
        <taxon>Clostridia</taxon>
        <taxon>Eubacteriales</taxon>
        <taxon>Oscillospiraceae</taxon>
        <taxon>Ruminococcus</taxon>
    </lineage>
</organism>
<accession>A0A1K1LM39</accession>
<feature type="domain" description="Peptidoglycan binding-like" evidence="1">
    <location>
        <begin position="189"/>
        <end position="249"/>
    </location>
</feature>
<dbReference type="SUPFAM" id="SSF47090">
    <property type="entry name" value="PGBD-like"/>
    <property type="match status" value="3"/>
</dbReference>
<name>A0A1K1LM39_RUMFL</name>
<dbReference type="AlphaFoldDB" id="A0A1K1LM39"/>